<evidence type="ECO:0000256" key="11">
    <source>
        <dbReference type="SAM" id="MobiDB-lite"/>
    </source>
</evidence>
<dbReference type="Gene3D" id="3.30.70.330">
    <property type="match status" value="1"/>
</dbReference>
<name>K1QRV7_MAGGI</name>
<dbReference type="FunCoup" id="K1QRV7">
    <property type="interactions" value="965"/>
</dbReference>
<evidence type="ECO:0000256" key="2">
    <source>
        <dbReference type="ARBA" id="ARBA00004286"/>
    </source>
</evidence>
<dbReference type="InterPro" id="IPR033102">
    <property type="entry name" value="NELFE"/>
</dbReference>
<evidence type="ECO:0000256" key="7">
    <source>
        <dbReference type="ARBA" id="ARBA00022884"/>
    </source>
</evidence>
<dbReference type="InterPro" id="IPR000504">
    <property type="entry name" value="RRM_dom"/>
</dbReference>
<keyword evidence="10" id="KW-0539">Nucleus</keyword>
<dbReference type="InterPro" id="IPR012677">
    <property type="entry name" value="Nucleotide-bd_a/b_plait_sf"/>
</dbReference>
<evidence type="ECO:0000313" key="12">
    <source>
        <dbReference type="EMBL" id="EKC31565.1"/>
    </source>
</evidence>
<evidence type="ECO:0000256" key="9">
    <source>
        <dbReference type="ARBA" id="ARBA00023163"/>
    </source>
</evidence>
<reference evidence="12" key="1">
    <citation type="journal article" date="2012" name="Nature">
        <title>The oyster genome reveals stress adaptation and complexity of shell formation.</title>
        <authorList>
            <person name="Zhang G."/>
            <person name="Fang X."/>
            <person name="Guo X."/>
            <person name="Li L."/>
            <person name="Luo R."/>
            <person name="Xu F."/>
            <person name="Yang P."/>
            <person name="Zhang L."/>
            <person name="Wang X."/>
            <person name="Qi H."/>
            <person name="Xiong Z."/>
            <person name="Que H."/>
            <person name="Xie Y."/>
            <person name="Holland P.W."/>
            <person name="Paps J."/>
            <person name="Zhu Y."/>
            <person name="Wu F."/>
            <person name="Chen Y."/>
            <person name="Wang J."/>
            <person name="Peng C."/>
            <person name="Meng J."/>
            <person name="Yang L."/>
            <person name="Liu J."/>
            <person name="Wen B."/>
            <person name="Zhang N."/>
            <person name="Huang Z."/>
            <person name="Zhu Q."/>
            <person name="Feng Y."/>
            <person name="Mount A."/>
            <person name="Hedgecock D."/>
            <person name="Xu Z."/>
            <person name="Liu Y."/>
            <person name="Domazet-Loso T."/>
            <person name="Du Y."/>
            <person name="Sun X."/>
            <person name="Zhang S."/>
            <person name="Liu B."/>
            <person name="Cheng P."/>
            <person name="Jiang X."/>
            <person name="Li J."/>
            <person name="Fan D."/>
            <person name="Wang W."/>
            <person name="Fu W."/>
            <person name="Wang T."/>
            <person name="Wang B."/>
            <person name="Zhang J."/>
            <person name="Peng Z."/>
            <person name="Li Y."/>
            <person name="Li N."/>
            <person name="Wang J."/>
            <person name="Chen M."/>
            <person name="He Y."/>
            <person name="Tan F."/>
            <person name="Song X."/>
            <person name="Zheng Q."/>
            <person name="Huang R."/>
            <person name="Yang H."/>
            <person name="Du X."/>
            <person name="Chen L."/>
            <person name="Yang M."/>
            <person name="Gaffney P.M."/>
            <person name="Wang S."/>
            <person name="Luo L."/>
            <person name="She Z."/>
            <person name="Ming Y."/>
            <person name="Huang W."/>
            <person name="Zhang S."/>
            <person name="Huang B."/>
            <person name="Zhang Y."/>
            <person name="Qu T."/>
            <person name="Ni P."/>
            <person name="Miao G."/>
            <person name="Wang J."/>
            <person name="Wang Q."/>
            <person name="Steinberg C.E."/>
            <person name="Wang H."/>
            <person name="Li N."/>
            <person name="Qian L."/>
            <person name="Zhang G."/>
            <person name="Li Y."/>
            <person name="Yang H."/>
            <person name="Liu X."/>
            <person name="Wang J."/>
            <person name="Yin Y."/>
            <person name="Wang J."/>
        </authorList>
    </citation>
    <scope>NUCLEOTIDE SEQUENCE [LARGE SCALE GENOMIC DNA]</scope>
    <source>
        <strain evidence="12">05x7-T-G4-1.051#20</strain>
    </source>
</reference>
<dbReference type="GO" id="GO:0005694">
    <property type="term" value="C:chromosome"/>
    <property type="evidence" value="ECO:0007669"/>
    <property type="project" value="UniProtKB-SubCell"/>
</dbReference>
<evidence type="ECO:0000256" key="5">
    <source>
        <dbReference type="ARBA" id="ARBA00022454"/>
    </source>
</evidence>
<feature type="compositionally biased region" description="Low complexity" evidence="11">
    <location>
        <begin position="44"/>
        <end position="55"/>
    </location>
</feature>
<feature type="compositionally biased region" description="Basic and acidic residues" evidence="11">
    <location>
        <begin position="123"/>
        <end position="148"/>
    </location>
</feature>
<dbReference type="InParanoid" id="K1QRV7"/>
<evidence type="ECO:0000256" key="4">
    <source>
        <dbReference type="ARBA" id="ARBA00014464"/>
    </source>
</evidence>
<keyword evidence="8" id="KW-0805">Transcription regulation</keyword>
<dbReference type="GO" id="GO:0003723">
    <property type="term" value="F:RNA binding"/>
    <property type="evidence" value="ECO:0007669"/>
    <property type="project" value="UniProtKB-UniRule"/>
</dbReference>
<dbReference type="HOGENOM" id="CLU_055643_0_0_1"/>
<keyword evidence="6" id="KW-0678">Repressor</keyword>
<keyword evidence="9" id="KW-0804">Transcription</keyword>
<evidence type="ECO:0000256" key="1">
    <source>
        <dbReference type="ARBA" id="ARBA00004123"/>
    </source>
</evidence>
<proteinExistence type="inferred from homology"/>
<dbReference type="SUPFAM" id="SSF54928">
    <property type="entry name" value="RNA-binding domain, RBD"/>
    <property type="match status" value="1"/>
</dbReference>
<sequence>MVYVNFPQNLTEEELILKQKYATLKKKKKALQAIRTAKPERVQAEAAPAKRPAAESAEDAKEQAKKLLKSGSIKIKDPEKTPTAVGFQPFSAAHAEEEEKDGNKTSQRPRMRGLYDSFVSGGYDREREERREERAQQERRDRDYDLPKKGNTIYVNGLGITEEILRKAFSNIGTILNINMERDKHVGFVSFERMESADTAIAEVNGAMVEGIQLKVTMARRQPSFDQNNDQSTKSWSSIAASNSQKSSYKDKREIVSYDAEDIF</sequence>
<keyword evidence="7" id="KW-0694">RNA-binding</keyword>
<gene>
    <name evidence="12" type="ORF">CGI_10027677</name>
</gene>
<dbReference type="SMART" id="SM00360">
    <property type="entry name" value="RRM"/>
    <property type="match status" value="1"/>
</dbReference>
<evidence type="ECO:0000256" key="10">
    <source>
        <dbReference type="ARBA" id="ARBA00023242"/>
    </source>
</evidence>
<dbReference type="EMBL" id="JH816755">
    <property type="protein sequence ID" value="EKC31565.1"/>
    <property type="molecule type" value="Genomic_DNA"/>
</dbReference>
<comment type="subcellular location">
    <subcellularLocation>
        <location evidence="2">Chromosome</location>
    </subcellularLocation>
    <subcellularLocation>
        <location evidence="1">Nucleus</location>
    </subcellularLocation>
</comment>
<dbReference type="PANTHER" id="PTHR17250:SF0">
    <property type="entry name" value="NEGATIVE ELONGATION FACTOR E"/>
    <property type="match status" value="1"/>
</dbReference>
<organism evidence="12">
    <name type="scientific">Magallana gigas</name>
    <name type="common">Pacific oyster</name>
    <name type="synonym">Crassostrea gigas</name>
    <dbReference type="NCBI Taxonomy" id="29159"/>
    <lineage>
        <taxon>Eukaryota</taxon>
        <taxon>Metazoa</taxon>
        <taxon>Spiralia</taxon>
        <taxon>Lophotrochozoa</taxon>
        <taxon>Mollusca</taxon>
        <taxon>Bivalvia</taxon>
        <taxon>Autobranchia</taxon>
        <taxon>Pteriomorphia</taxon>
        <taxon>Ostreida</taxon>
        <taxon>Ostreoidea</taxon>
        <taxon>Ostreidae</taxon>
        <taxon>Magallana</taxon>
    </lineage>
</organism>
<protein>
    <recommendedName>
        <fullName evidence="4">Negative elongation factor E</fullName>
    </recommendedName>
</protein>
<dbReference type="Pfam" id="PF00076">
    <property type="entry name" value="RRM_1"/>
    <property type="match status" value="1"/>
</dbReference>
<dbReference type="GO" id="GO:0003746">
    <property type="term" value="F:translation elongation factor activity"/>
    <property type="evidence" value="ECO:0007669"/>
    <property type="project" value="UniProtKB-KW"/>
</dbReference>
<dbReference type="AlphaFoldDB" id="K1QRV7"/>
<dbReference type="PANTHER" id="PTHR17250">
    <property type="entry name" value="NEGATIVE ELONGATION FACTOR E"/>
    <property type="match status" value="1"/>
</dbReference>
<keyword evidence="12" id="KW-0648">Protein biosynthesis</keyword>
<accession>K1QRV7</accession>
<evidence type="ECO:0000256" key="6">
    <source>
        <dbReference type="ARBA" id="ARBA00022491"/>
    </source>
</evidence>
<keyword evidence="12" id="KW-0251">Elongation factor</keyword>
<evidence type="ECO:0000256" key="8">
    <source>
        <dbReference type="ARBA" id="ARBA00023015"/>
    </source>
</evidence>
<dbReference type="InterPro" id="IPR035979">
    <property type="entry name" value="RBD_domain_sf"/>
</dbReference>
<dbReference type="GO" id="GO:0034244">
    <property type="term" value="P:negative regulation of transcription elongation by RNA polymerase II"/>
    <property type="evidence" value="ECO:0007669"/>
    <property type="project" value="TreeGrafter"/>
</dbReference>
<comment type="similarity">
    <text evidence="3">Belongs to the RRM NELF-E family.</text>
</comment>
<feature type="region of interest" description="Disordered" evidence="11">
    <location>
        <begin position="223"/>
        <end position="264"/>
    </location>
</feature>
<feature type="region of interest" description="Disordered" evidence="11">
    <location>
        <begin position="35"/>
        <end position="148"/>
    </location>
</feature>
<feature type="compositionally biased region" description="Basic and acidic residues" evidence="11">
    <location>
        <begin position="94"/>
        <end position="103"/>
    </location>
</feature>
<keyword evidence="5" id="KW-0158">Chromosome</keyword>
<evidence type="ECO:0000256" key="3">
    <source>
        <dbReference type="ARBA" id="ARBA00006120"/>
    </source>
</evidence>
<feature type="compositionally biased region" description="Low complexity" evidence="11">
    <location>
        <begin position="231"/>
        <end position="247"/>
    </location>
</feature>
<dbReference type="GO" id="GO:0032021">
    <property type="term" value="C:NELF complex"/>
    <property type="evidence" value="ECO:0007669"/>
    <property type="project" value="InterPro"/>
</dbReference>
<dbReference type="PROSITE" id="PS50102">
    <property type="entry name" value="RRM"/>
    <property type="match status" value="1"/>
</dbReference>